<gene>
    <name evidence="1" type="ORF">AcetOrient_orf00026p</name>
</gene>
<dbReference type="AlphaFoldDB" id="A0A2Z5ZM59"/>
<dbReference type="GO" id="GO:0016757">
    <property type="term" value="F:glycosyltransferase activity"/>
    <property type="evidence" value="ECO:0007669"/>
    <property type="project" value="UniProtKB-KW"/>
</dbReference>
<reference evidence="1 2" key="1">
    <citation type="submission" date="2018-02" db="EMBL/GenBank/DDBJ databases">
        <title>Acetobacter orientalis genome.</title>
        <authorList>
            <person name="Nakashima N."/>
            <person name="Tamura T."/>
        </authorList>
    </citation>
    <scope>NUCLEOTIDE SEQUENCE [LARGE SCALE GENOMIC DNA]</scope>
    <source>
        <strain evidence="1 2">FAN1</strain>
        <plasmid evidence="2">paof1 fan1 dna</plasmid>
    </source>
</reference>
<evidence type="ECO:0000313" key="1">
    <source>
        <dbReference type="EMBL" id="BBC81708.1"/>
    </source>
</evidence>
<protein>
    <submittedName>
        <fullName evidence="1">ATP phosphoribosyltransferase regulatory subunit</fullName>
    </submittedName>
</protein>
<geneLocation type="plasmid" evidence="2">
    <name>paof1 fan1 dna</name>
</geneLocation>
<sequence length="61" mass="6575">MHGVGRPKNASLETCKVWLADTLAKALEQQASVVIDMGAATGLAKNSRRNPILDTFSPRHT</sequence>
<name>A0A2Z5ZM59_9PROT</name>
<accession>A0A2Z5ZM59</accession>
<dbReference type="EMBL" id="AP018516">
    <property type="protein sequence ID" value="BBC81708.1"/>
    <property type="molecule type" value="Genomic_DNA"/>
</dbReference>
<evidence type="ECO:0000313" key="2">
    <source>
        <dbReference type="Proteomes" id="UP000270034"/>
    </source>
</evidence>
<keyword evidence="1" id="KW-0614">Plasmid</keyword>
<dbReference type="Proteomes" id="UP000270034">
    <property type="component" value="Plasmid pAOF1"/>
</dbReference>
<dbReference type="KEGG" id="aot:AcetOri_orf00026p"/>
<proteinExistence type="predicted"/>
<keyword evidence="1" id="KW-0808">Transferase</keyword>
<organism evidence="1 2">
    <name type="scientific">Acetobacter orientalis</name>
    <dbReference type="NCBI Taxonomy" id="146474"/>
    <lineage>
        <taxon>Bacteria</taxon>
        <taxon>Pseudomonadati</taxon>
        <taxon>Pseudomonadota</taxon>
        <taxon>Alphaproteobacteria</taxon>
        <taxon>Acetobacterales</taxon>
        <taxon>Acetobacteraceae</taxon>
        <taxon>Acetobacter</taxon>
    </lineage>
</organism>
<keyword evidence="1" id="KW-0328">Glycosyltransferase</keyword>